<comment type="caution">
    <text evidence="2">The sequence shown here is derived from an EMBL/GenBank/DDBJ whole genome shotgun (WGS) entry which is preliminary data.</text>
</comment>
<dbReference type="AlphaFoldDB" id="A0A2V2LBZ5"/>
<name>A0A2V2LBZ5_9RHOB</name>
<protein>
    <submittedName>
        <fullName evidence="2">Septum formation initiator</fullName>
    </submittedName>
</protein>
<sequence>MAMKRGFGFPVYVIVTLALSGYFAFAAIQGDLGVVTRVEAAAEYERLQINRDAIKQDVAALENKTRRLSDAYLDLDLLDERARDVLGMLRADDLVIR</sequence>
<gene>
    <name evidence="2" type="ORF">DKT77_08875</name>
</gene>
<keyword evidence="1" id="KW-0175">Coiled coil</keyword>
<evidence type="ECO:0000256" key="1">
    <source>
        <dbReference type="SAM" id="Coils"/>
    </source>
</evidence>
<dbReference type="RefSeq" id="WP_109811346.1">
    <property type="nucleotide sequence ID" value="NZ_QGKU01000031.1"/>
</dbReference>
<organism evidence="2 3">
    <name type="scientific">Meridianimarinicoccus roseus</name>
    <dbReference type="NCBI Taxonomy" id="2072018"/>
    <lineage>
        <taxon>Bacteria</taxon>
        <taxon>Pseudomonadati</taxon>
        <taxon>Pseudomonadota</taxon>
        <taxon>Alphaproteobacteria</taxon>
        <taxon>Rhodobacterales</taxon>
        <taxon>Paracoccaceae</taxon>
        <taxon>Meridianimarinicoccus</taxon>
    </lineage>
</organism>
<proteinExistence type="predicted"/>
<reference evidence="2 3" key="1">
    <citation type="submission" date="2018-05" db="EMBL/GenBank/DDBJ databases">
        <title>Rhodobacteraceae gen. nov., sp. nov. isolated from sea water.</title>
        <authorList>
            <person name="Ren Y."/>
        </authorList>
    </citation>
    <scope>NUCLEOTIDE SEQUENCE [LARGE SCALE GENOMIC DNA]</scope>
    <source>
        <strain evidence="2 3">TG-679</strain>
    </source>
</reference>
<dbReference type="EMBL" id="QGKU01000031">
    <property type="protein sequence ID" value="PWR03040.1"/>
    <property type="molecule type" value="Genomic_DNA"/>
</dbReference>
<dbReference type="OrthoDB" id="7689499at2"/>
<dbReference type="Proteomes" id="UP000245680">
    <property type="component" value="Unassembled WGS sequence"/>
</dbReference>
<evidence type="ECO:0000313" key="3">
    <source>
        <dbReference type="Proteomes" id="UP000245680"/>
    </source>
</evidence>
<evidence type="ECO:0000313" key="2">
    <source>
        <dbReference type="EMBL" id="PWR03040.1"/>
    </source>
</evidence>
<dbReference type="InterPro" id="IPR007060">
    <property type="entry name" value="FtsL/DivIC"/>
</dbReference>
<accession>A0A2V2LBZ5</accession>
<dbReference type="Pfam" id="PF04977">
    <property type="entry name" value="DivIC"/>
    <property type="match status" value="1"/>
</dbReference>
<keyword evidence="3" id="KW-1185">Reference proteome</keyword>
<feature type="coiled-coil region" evidence="1">
    <location>
        <begin position="37"/>
        <end position="71"/>
    </location>
</feature>